<evidence type="ECO:0000313" key="2">
    <source>
        <dbReference type="Proteomes" id="UP000828390"/>
    </source>
</evidence>
<sequence length="77" mass="8616">MMRTPFSNTCSFLSSQTSSCSSVSRRRHVSDVTFTLLKRAPWLGTTMVPLGKHRVPTMRETSRLTISLFTFVSSSEG</sequence>
<gene>
    <name evidence="1" type="ORF">DPMN_092653</name>
</gene>
<reference evidence="1" key="2">
    <citation type="submission" date="2020-11" db="EMBL/GenBank/DDBJ databases">
        <authorList>
            <person name="McCartney M.A."/>
            <person name="Auch B."/>
            <person name="Kono T."/>
            <person name="Mallez S."/>
            <person name="Becker A."/>
            <person name="Gohl D.M."/>
            <person name="Silverstein K.A.T."/>
            <person name="Koren S."/>
            <person name="Bechman K.B."/>
            <person name="Herman A."/>
            <person name="Abrahante J.E."/>
            <person name="Garbe J."/>
        </authorList>
    </citation>
    <scope>NUCLEOTIDE SEQUENCE</scope>
    <source>
        <strain evidence="1">Duluth1</strain>
        <tissue evidence="1">Whole animal</tissue>
    </source>
</reference>
<accession>A0A9D4R094</accession>
<organism evidence="1 2">
    <name type="scientific">Dreissena polymorpha</name>
    <name type="common">Zebra mussel</name>
    <name type="synonym">Mytilus polymorpha</name>
    <dbReference type="NCBI Taxonomy" id="45954"/>
    <lineage>
        <taxon>Eukaryota</taxon>
        <taxon>Metazoa</taxon>
        <taxon>Spiralia</taxon>
        <taxon>Lophotrochozoa</taxon>
        <taxon>Mollusca</taxon>
        <taxon>Bivalvia</taxon>
        <taxon>Autobranchia</taxon>
        <taxon>Heteroconchia</taxon>
        <taxon>Euheterodonta</taxon>
        <taxon>Imparidentia</taxon>
        <taxon>Neoheterodontei</taxon>
        <taxon>Myida</taxon>
        <taxon>Dreissenoidea</taxon>
        <taxon>Dreissenidae</taxon>
        <taxon>Dreissena</taxon>
    </lineage>
</organism>
<dbReference type="AlphaFoldDB" id="A0A9D4R094"/>
<dbReference type="Proteomes" id="UP000828390">
    <property type="component" value="Unassembled WGS sequence"/>
</dbReference>
<keyword evidence="2" id="KW-1185">Reference proteome</keyword>
<name>A0A9D4R094_DREPO</name>
<comment type="caution">
    <text evidence="1">The sequence shown here is derived from an EMBL/GenBank/DDBJ whole genome shotgun (WGS) entry which is preliminary data.</text>
</comment>
<reference evidence="1" key="1">
    <citation type="journal article" date="2019" name="bioRxiv">
        <title>The Genome of the Zebra Mussel, Dreissena polymorpha: A Resource for Invasive Species Research.</title>
        <authorList>
            <person name="McCartney M.A."/>
            <person name="Auch B."/>
            <person name="Kono T."/>
            <person name="Mallez S."/>
            <person name="Zhang Y."/>
            <person name="Obille A."/>
            <person name="Becker A."/>
            <person name="Abrahante J.E."/>
            <person name="Garbe J."/>
            <person name="Badalamenti J.P."/>
            <person name="Herman A."/>
            <person name="Mangelson H."/>
            <person name="Liachko I."/>
            <person name="Sullivan S."/>
            <person name="Sone E.D."/>
            <person name="Koren S."/>
            <person name="Silverstein K.A.T."/>
            <person name="Beckman K.B."/>
            <person name="Gohl D.M."/>
        </authorList>
    </citation>
    <scope>NUCLEOTIDE SEQUENCE</scope>
    <source>
        <strain evidence="1">Duluth1</strain>
        <tissue evidence="1">Whole animal</tissue>
    </source>
</reference>
<proteinExistence type="predicted"/>
<evidence type="ECO:0000313" key="1">
    <source>
        <dbReference type="EMBL" id="KAH3850246.1"/>
    </source>
</evidence>
<dbReference type="EMBL" id="JAIWYP010000003">
    <property type="protein sequence ID" value="KAH3850246.1"/>
    <property type="molecule type" value="Genomic_DNA"/>
</dbReference>
<protein>
    <submittedName>
        <fullName evidence="1">Uncharacterized protein</fullName>
    </submittedName>
</protein>